<reference evidence="15 16" key="2">
    <citation type="submission" date="2018-11" db="EMBL/GenBank/DDBJ databases">
        <authorList>
            <consortium name="Pathogen Informatics"/>
        </authorList>
    </citation>
    <scope>NUCLEOTIDE SEQUENCE [LARGE SCALE GENOMIC DNA]</scope>
</reference>
<protein>
    <recommendedName>
        <fullName evidence="3">lactoylglutathione lyase</fullName>
        <ecNumber evidence="3">4.4.1.5</ecNumber>
    </recommendedName>
    <alternativeName>
        <fullName evidence="8">Aldoketomutase</fullName>
    </alternativeName>
    <alternativeName>
        <fullName evidence="7">Ketone-aldehyde mutase</fullName>
    </alternativeName>
    <alternativeName>
        <fullName evidence="9">Methylglyoxalase</fullName>
    </alternativeName>
    <alternativeName>
        <fullName evidence="10">S-D-lactoylglutathione methylglyoxal lyase</fullName>
    </alternativeName>
</protein>
<dbReference type="SUPFAM" id="SSF54593">
    <property type="entry name" value="Glyoxalase/Bleomycin resistance protein/Dihydroxybiphenyl dioxygenase"/>
    <property type="match status" value="1"/>
</dbReference>
<dbReference type="Proteomes" id="UP000050794">
    <property type="component" value="Unassembled WGS sequence"/>
</dbReference>
<evidence type="ECO:0000256" key="10">
    <source>
        <dbReference type="ARBA" id="ARBA00033298"/>
    </source>
</evidence>
<dbReference type="GO" id="GO:0004462">
    <property type="term" value="F:lactoylglutathione lyase activity"/>
    <property type="evidence" value="ECO:0007669"/>
    <property type="project" value="UniProtKB-EC"/>
</dbReference>
<evidence type="ECO:0000256" key="12">
    <source>
        <dbReference type="PIRSR" id="PIRSR604361-3"/>
    </source>
</evidence>
<evidence type="ECO:0000256" key="13">
    <source>
        <dbReference type="SAM" id="MobiDB-lite"/>
    </source>
</evidence>
<feature type="binding site" evidence="12">
    <location>
        <position position="172"/>
    </location>
    <ligand>
        <name>Zn(2+)</name>
        <dbReference type="ChEBI" id="CHEBI:29105"/>
        <note>ligand shared between dimeric partners</note>
    </ligand>
</feature>
<evidence type="ECO:0000313" key="17">
    <source>
        <dbReference type="WBParaSite" id="TCNE_0000847601-mRNA-1"/>
    </source>
</evidence>
<evidence type="ECO:0000256" key="8">
    <source>
        <dbReference type="ARBA" id="ARBA00030892"/>
    </source>
</evidence>
<comment type="pathway">
    <text evidence="1">Secondary metabolite metabolism; methylglyoxal degradation; (R)-lactate from methylglyoxal: step 1/2.</text>
</comment>
<keyword evidence="16" id="KW-1185">Reference proteome</keyword>
<reference evidence="17" key="1">
    <citation type="submission" date="2016-06" db="UniProtKB">
        <authorList>
            <consortium name="WormBaseParasite"/>
        </authorList>
    </citation>
    <scope>IDENTIFICATION</scope>
</reference>
<keyword evidence="6" id="KW-0456">Lyase</keyword>
<dbReference type="InterPro" id="IPR004361">
    <property type="entry name" value="Glyoxalase_1"/>
</dbReference>
<feature type="region of interest" description="Disordered" evidence="13">
    <location>
        <begin position="65"/>
        <end position="89"/>
    </location>
</feature>
<dbReference type="InterPro" id="IPR004360">
    <property type="entry name" value="Glyas_Fos-R_dOase_dom"/>
</dbReference>
<dbReference type="InterPro" id="IPR037523">
    <property type="entry name" value="VOC_core"/>
</dbReference>
<evidence type="ECO:0000259" key="14">
    <source>
        <dbReference type="PROSITE" id="PS51819"/>
    </source>
</evidence>
<keyword evidence="4 12" id="KW-0479">Metal-binding</keyword>
<feature type="binding site" evidence="12">
    <location>
        <position position="245"/>
    </location>
    <ligand>
        <name>Zn(2+)</name>
        <dbReference type="ChEBI" id="CHEBI:29105"/>
        <note>ligand shared between dimeric partners</note>
    </ligand>
</feature>
<evidence type="ECO:0000313" key="16">
    <source>
        <dbReference type="Proteomes" id="UP000050794"/>
    </source>
</evidence>
<dbReference type="Pfam" id="PF00903">
    <property type="entry name" value="Glyoxalase"/>
    <property type="match status" value="1"/>
</dbReference>
<evidence type="ECO:0000256" key="7">
    <source>
        <dbReference type="ARBA" id="ARBA00030291"/>
    </source>
</evidence>
<dbReference type="CDD" id="cd07233">
    <property type="entry name" value="GlxI_Zn"/>
    <property type="match status" value="1"/>
</dbReference>
<keyword evidence="5 12" id="KW-0862">Zinc</keyword>
<dbReference type="EC" id="4.4.1.5" evidence="3"/>
<dbReference type="PANTHER" id="PTHR10374:SF30">
    <property type="entry name" value="LACTOYLGLUTATHIONE LYASE"/>
    <property type="match status" value="1"/>
</dbReference>
<comment type="similarity">
    <text evidence="2">Belongs to the glyoxalase I family.</text>
</comment>
<dbReference type="PANTHER" id="PTHR10374">
    <property type="entry name" value="LACTOYLGLUTATHIONE LYASE GLYOXALASE I"/>
    <property type="match status" value="1"/>
</dbReference>
<dbReference type="PROSITE" id="PS51819">
    <property type="entry name" value="VOC"/>
    <property type="match status" value="1"/>
</dbReference>
<dbReference type="AlphaFoldDB" id="A0A183UJ06"/>
<dbReference type="NCBIfam" id="TIGR00068">
    <property type="entry name" value="glyox_I"/>
    <property type="match status" value="1"/>
</dbReference>
<evidence type="ECO:0000256" key="6">
    <source>
        <dbReference type="ARBA" id="ARBA00023239"/>
    </source>
</evidence>
<evidence type="ECO:0000256" key="1">
    <source>
        <dbReference type="ARBA" id="ARBA00005008"/>
    </source>
</evidence>
<evidence type="ECO:0000256" key="2">
    <source>
        <dbReference type="ARBA" id="ARBA00010363"/>
    </source>
</evidence>
<dbReference type="UniPathway" id="UPA00619">
    <property type="reaction ID" value="UER00675"/>
</dbReference>
<proteinExistence type="inferred from homology"/>
<evidence type="ECO:0000256" key="11">
    <source>
        <dbReference type="PIRSR" id="PIRSR604361-1"/>
    </source>
</evidence>
<dbReference type="PROSITE" id="PS00935">
    <property type="entry name" value="GLYOXALASE_I_2"/>
    <property type="match status" value="1"/>
</dbReference>
<dbReference type="InterPro" id="IPR029068">
    <property type="entry name" value="Glyas_Bleomycin-R_OHBP_Dase"/>
</dbReference>
<sequence length="252" mass="28241">MRFSSLIRILIRGPAGDTIWRETRDLRLPSGGKKLSFKQNSLIAFAIALSGFVYVQFQADANPDSHWASNDDKSGPSAGAGSNAGDTHLGPISAEEIKSLIHEPAPETKDYYFQQTMLRIKDPRKSLPLLKQMDFPEAKFSLYFVGYKPASEIPSDERERQHYALSTPSTIELTHNWGTENDPNFNYHNGNKDPRGFGHIGVAVQDVYAASARFEKMGVQFVKKPDDGRMKGLAFIQDPDGYWIEIFNPKTV</sequence>
<name>A0A183UJ06_TOXCA</name>
<dbReference type="InterPro" id="IPR018146">
    <property type="entry name" value="Glyoxalase_1_CS"/>
</dbReference>
<accession>A0A183UJ06</accession>
<feature type="binding site" evidence="12">
    <location>
        <position position="199"/>
    </location>
    <ligand>
        <name>Zn(2+)</name>
        <dbReference type="ChEBI" id="CHEBI:29105"/>
        <note>ligand shared between dimeric partners</note>
    </ligand>
</feature>
<feature type="active site" description="Proton donor/acceptor" evidence="11">
    <location>
        <position position="245"/>
    </location>
</feature>
<dbReference type="GO" id="GO:0046872">
    <property type="term" value="F:metal ion binding"/>
    <property type="evidence" value="ECO:0007669"/>
    <property type="project" value="UniProtKB-KW"/>
</dbReference>
<dbReference type="Gene3D" id="3.10.180.10">
    <property type="entry name" value="2,3-Dihydroxybiphenyl 1,2-Dioxygenase, domain 1"/>
    <property type="match status" value="1"/>
</dbReference>
<dbReference type="EMBL" id="UYWY01019918">
    <property type="protein sequence ID" value="VDM39797.1"/>
    <property type="molecule type" value="Genomic_DNA"/>
</dbReference>
<evidence type="ECO:0000256" key="3">
    <source>
        <dbReference type="ARBA" id="ARBA00012081"/>
    </source>
</evidence>
<feature type="binding site" evidence="12">
    <location>
        <position position="115"/>
    </location>
    <ligand>
        <name>Zn(2+)</name>
        <dbReference type="ChEBI" id="CHEBI:29105"/>
        <note>ligand shared between dimeric partners</note>
    </ligand>
</feature>
<gene>
    <name evidence="15" type="ORF">TCNE_LOCUS8476</name>
</gene>
<evidence type="ECO:0000313" key="15">
    <source>
        <dbReference type="EMBL" id="VDM39797.1"/>
    </source>
</evidence>
<evidence type="ECO:0000256" key="5">
    <source>
        <dbReference type="ARBA" id="ARBA00022833"/>
    </source>
</evidence>
<evidence type="ECO:0000256" key="9">
    <source>
        <dbReference type="ARBA" id="ARBA00032460"/>
    </source>
</evidence>
<feature type="domain" description="VOC" evidence="14">
    <location>
        <begin position="112"/>
        <end position="249"/>
    </location>
</feature>
<dbReference type="WBParaSite" id="TCNE_0000847601-mRNA-1">
    <property type="protein sequence ID" value="TCNE_0000847601-mRNA-1"/>
    <property type="gene ID" value="TCNE_0000847601"/>
</dbReference>
<comment type="cofactor">
    <cofactor evidence="12">
        <name>Zn(2+)</name>
        <dbReference type="ChEBI" id="CHEBI:29105"/>
    </cofactor>
    <text evidence="12">Binds 1 zinc ion per subunit. In the homodimer, two zinc ions are bound between subunits.</text>
</comment>
<organism evidence="16 17">
    <name type="scientific">Toxocara canis</name>
    <name type="common">Canine roundworm</name>
    <dbReference type="NCBI Taxonomy" id="6265"/>
    <lineage>
        <taxon>Eukaryota</taxon>
        <taxon>Metazoa</taxon>
        <taxon>Ecdysozoa</taxon>
        <taxon>Nematoda</taxon>
        <taxon>Chromadorea</taxon>
        <taxon>Rhabditida</taxon>
        <taxon>Spirurina</taxon>
        <taxon>Ascaridomorpha</taxon>
        <taxon>Ascaridoidea</taxon>
        <taxon>Toxocaridae</taxon>
        <taxon>Toxocara</taxon>
    </lineage>
</organism>
<feature type="compositionally biased region" description="Low complexity" evidence="13">
    <location>
        <begin position="75"/>
        <end position="85"/>
    </location>
</feature>
<evidence type="ECO:0000256" key="4">
    <source>
        <dbReference type="ARBA" id="ARBA00022723"/>
    </source>
</evidence>